<evidence type="ECO:0000259" key="6">
    <source>
        <dbReference type="Pfam" id="PF00082"/>
    </source>
</evidence>
<reference evidence="7 8" key="1">
    <citation type="submission" date="2020-01" db="EMBL/GenBank/DDBJ databases">
        <title>Insect and environment-associated Actinomycetes.</title>
        <authorList>
            <person name="Currrie C."/>
            <person name="Chevrette M."/>
            <person name="Carlson C."/>
            <person name="Stubbendieck R."/>
            <person name="Wendt-Pienkowski E."/>
        </authorList>
    </citation>
    <scope>NUCLEOTIDE SEQUENCE [LARGE SCALE GENOMIC DNA]</scope>
    <source>
        <strain evidence="7 8">SID8386</strain>
    </source>
</reference>
<dbReference type="CDD" id="cd04847">
    <property type="entry name" value="Peptidases_S8_Subtilisin_like_2"/>
    <property type="match status" value="1"/>
</dbReference>
<protein>
    <submittedName>
        <fullName evidence="7">S8 family serine peptidase</fullName>
    </submittedName>
</protein>
<comment type="caution">
    <text evidence="7">The sequence shown here is derived from an EMBL/GenBank/DDBJ whole genome shotgun (WGS) entry which is preliminary data.</text>
</comment>
<dbReference type="InterPro" id="IPR050131">
    <property type="entry name" value="Peptidase_S8_subtilisin-like"/>
</dbReference>
<keyword evidence="8" id="KW-1185">Reference proteome</keyword>
<dbReference type="InterPro" id="IPR015500">
    <property type="entry name" value="Peptidase_S8_subtilisin-rel"/>
</dbReference>
<feature type="domain" description="Peptidase S8/S53" evidence="6">
    <location>
        <begin position="275"/>
        <end position="512"/>
    </location>
</feature>
<proteinExistence type="inferred from homology"/>
<dbReference type="Pfam" id="PF13576">
    <property type="entry name" value="Pentapeptide_3"/>
    <property type="match status" value="1"/>
</dbReference>
<keyword evidence="3" id="KW-0378">Hydrolase</keyword>
<dbReference type="InterPro" id="IPR023827">
    <property type="entry name" value="Peptidase_S8_Asp-AS"/>
</dbReference>
<organism evidence="7 8">
    <name type="scientific">Amycolatopsis rubida</name>
    <dbReference type="NCBI Taxonomy" id="112413"/>
    <lineage>
        <taxon>Bacteria</taxon>
        <taxon>Bacillati</taxon>
        <taxon>Actinomycetota</taxon>
        <taxon>Actinomycetes</taxon>
        <taxon>Pseudonocardiales</taxon>
        <taxon>Pseudonocardiaceae</taxon>
        <taxon>Amycolatopsis</taxon>
    </lineage>
</organism>
<evidence type="ECO:0000256" key="4">
    <source>
        <dbReference type="ARBA" id="ARBA00022825"/>
    </source>
</evidence>
<dbReference type="RefSeq" id="WP_095213528.1">
    <property type="nucleotide sequence ID" value="NZ_JAAGNC010000212.1"/>
</dbReference>
<dbReference type="Proteomes" id="UP000470404">
    <property type="component" value="Unassembled WGS sequence"/>
</dbReference>
<dbReference type="PANTHER" id="PTHR43806:SF11">
    <property type="entry name" value="CEREVISIN-RELATED"/>
    <property type="match status" value="1"/>
</dbReference>
<gene>
    <name evidence="7" type="ORF">G3I59_44305</name>
</gene>
<evidence type="ECO:0000313" key="8">
    <source>
        <dbReference type="Proteomes" id="UP000470404"/>
    </source>
</evidence>
<dbReference type="SUPFAM" id="SSF52743">
    <property type="entry name" value="Subtilisin-like"/>
    <property type="match status" value="1"/>
</dbReference>
<dbReference type="InterPro" id="IPR034074">
    <property type="entry name" value="Y4bN_pept_dom"/>
</dbReference>
<comment type="similarity">
    <text evidence="1">Belongs to the peptidase S8 family.</text>
</comment>
<dbReference type="PANTHER" id="PTHR43806">
    <property type="entry name" value="PEPTIDASE S8"/>
    <property type="match status" value="1"/>
</dbReference>
<dbReference type="PRINTS" id="PR00723">
    <property type="entry name" value="SUBTILISIN"/>
</dbReference>
<accession>A0ABX0CBP5</accession>
<feature type="region of interest" description="Disordered" evidence="5">
    <location>
        <begin position="15"/>
        <end position="51"/>
    </location>
</feature>
<name>A0ABX0CBP5_9PSEU</name>
<keyword evidence="2" id="KW-0645">Protease</keyword>
<keyword evidence="4" id="KW-0720">Serine protease</keyword>
<dbReference type="Gene3D" id="2.160.20.80">
    <property type="entry name" value="E3 ubiquitin-protein ligase SopA"/>
    <property type="match status" value="1"/>
</dbReference>
<evidence type="ECO:0000256" key="5">
    <source>
        <dbReference type="SAM" id="MobiDB-lite"/>
    </source>
</evidence>
<evidence type="ECO:0000313" key="7">
    <source>
        <dbReference type="EMBL" id="NEC62441.1"/>
    </source>
</evidence>
<dbReference type="InterPro" id="IPR001646">
    <property type="entry name" value="5peptide_repeat"/>
</dbReference>
<dbReference type="Pfam" id="PF00082">
    <property type="entry name" value="Peptidase_S8"/>
    <property type="match status" value="1"/>
</dbReference>
<dbReference type="PROSITE" id="PS00136">
    <property type="entry name" value="SUBTILASE_ASP"/>
    <property type="match status" value="1"/>
</dbReference>
<dbReference type="InterPro" id="IPR036852">
    <property type="entry name" value="Peptidase_S8/S53_dom_sf"/>
</dbReference>
<feature type="region of interest" description="Disordered" evidence="5">
    <location>
        <begin position="464"/>
        <end position="495"/>
    </location>
</feature>
<dbReference type="InterPro" id="IPR000209">
    <property type="entry name" value="Peptidase_S8/S53_dom"/>
</dbReference>
<dbReference type="SUPFAM" id="SSF141571">
    <property type="entry name" value="Pentapeptide repeat-like"/>
    <property type="match status" value="1"/>
</dbReference>
<dbReference type="Gene3D" id="3.40.50.200">
    <property type="entry name" value="Peptidase S8/S53 domain"/>
    <property type="match status" value="1"/>
</dbReference>
<dbReference type="EMBL" id="JAAGNC010000212">
    <property type="protein sequence ID" value="NEC62441.1"/>
    <property type="molecule type" value="Genomic_DNA"/>
</dbReference>
<evidence type="ECO:0000256" key="3">
    <source>
        <dbReference type="ARBA" id="ARBA00022801"/>
    </source>
</evidence>
<sequence>MSRALQLTFDGGRSHGHLKLARASDPLPRRKPSGGGGRGPTYPDPRTHARDLDRQVSSIRERHKARQPVLGIDPDLVVVIECNDALANLSEALERAGLQVLAARGTSALAAFSGDPEMTSFLDQRAAYESETTPSGHPRFQQLFDAIDVIRALEPSDVIDEDLAQRIASAESSDALIVDFTCWCTENTPDNERRHEETKRALARAGAAVLDSTRRFAVGLSVIRAEIPSPFVVDVVQTERIARASLLPRPLLSHPEVARRTINQLPTVQPPRSDAPMVAIIDSGIRASHPLLAPAVYETFSVASQLPDGGDESGHGTFVAGLALYGPLEKLLDAGGTLRPAGRVLGLRVLDHENAFPDAKLWQSLVETALSTAAERGAKVINLSIGDDRHPYHPPAPVNIAGVLDNLVQKHDLVLVVSAGNTAPGEHPSSEYARHLVAADQTGLLPPAMSALALTVGALVPDEHQGARPARESVSTTPIGKPGHPSPVTRTGPGIEQATKPELVAPGGTYVYDSDRKAVDQLGSDKAPVRLGGLYALERLAQDNPDPTLRQTIVNVLCAYLRMPHELPGDAPDANANAATHITHRELQQEHQVRLTAQRILTAHLNPGDTEEQPLATFWPDVDLDLTGAVLTAFNLAGCHLRAAKFDEAWFEGITHFSRALFQHSASFGEAVFTGFAFFTETKFTKASFTKSQFADAAWFGKATFTGNAWFTDTRFLNAAGFTDARFRGLAWFSRARFEGDAGFSGSSFTHTPDFDDALFNRHAEFIGTQFPREPKAEVRTSRSQTSSQRSCWARLDVSPAVAQKRAWPASWRIRDSTGGYPDGWHDGQWAQITTALISYEKDDSSRRTDPPTRSI</sequence>
<evidence type="ECO:0000256" key="1">
    <source>
        <dbReference type="ARBA" id="ARBA00011073"/>
    </source>
</evidence>
<evidence type="ECO:0000256" key="2">
    <source>
        <dbReference type="ARBA" id="ARBA00022670"/>
    </source>
</evidence>